<dbReference type="KEGG" id="rsz:130511250"/>
<name>A0A9W3DK33_RAPSA</name>
<dbReference type="GeneID" id="130511250"/>
<keyword evidence="1" id="KW-1185">Reference proteome</keyword>
<evidence type="ECO:0000313" key="1">
    <source>
        <dbReference type="Proteomes" id="UP000504610"/>
    </source>
</evidence>
<reference evidence="1" key="1">
    <citation type="journal article" date="2019" name="Database">
        <title>The radish genome database (RadishGD): an integrated information resource for radish genomics.</title>
        <authorList>
            <person name="Yu H.J."/>
            <person name="Baek S."/>
            <person name="Lee Y.J."/>
            <person name="Cho A."/>
            <person name="Mun J.H."/>
        </authorList>
    </citation>
    <scope>NUCLEOTIDE SEQUENCE [LARGE SCALE GENOMIC DNA]</scope>
    <source>
        <strain evidence="1">cv. WK10039</strain>
    </source>
</reference>
<protein>
    <submittedName>
        <fullName evidence="2">Secreted RxLR effector protein 161-like</fullName>
    </submittedName>
</protein>
<accession>A0A9W3DK33</accession>
<proteinExistence type="predicted"/>
<reference evidence="2" key="2">
    <citation type="submission" date="2025-08" db="UniProtKB">
        <authorList>
            <consortium name="RefSeq"/>
        </authorList>
    </citation>
    <scope>IDENTIFICATION</scope>
    <source>
        <tissue evidence="2">Leaf</tissue>
    </source>
</reference>
<dbReference type="SUPFAM" id="SSF56672">
    <property type="entry name" value="DNA/RNA polymerases"/>
    <property type="match status" value="1"/>
</dbReference>
<evidence type="ECO:0000313" key="2">
    <source>
        <dbReference type="RefSeq" id="XP_056864137.1"/>
    </source>
</evidence>
<dbReference type="InterPro" id="IPR043502">
    <property type="entry name" value="DNA/RNA_pol_sf"/>
</dbReference>
<dbReference type="AlphaFoldDB" id="A0A9W3DK33"/>
<dbReference type="CDD" id="cd09272">
    <property type="entry name" value="RNase_HI_RT_Ty1"/>
    <property type="match status" value="1"/>
</dbReference>
<sequence>MEQRHDLGRDRSPFLTNPSRYRRLVGRLLYLLITRLDLTFSVHLLSQFMQAPREAHWEEALRVVRFLKATPGQGVLFRSDKDLTLTAYSDSDWNSCPVSRRSLSSYVMLLGGSLVSWKKKKQDTVARSSAEAEYHSMRNALDEILWFLELLKEIGFPQQGAVRLFCDSQTAIYIAKNPVFHERTKHVESDCHAVRDAVLDGTISTPHVSTHDQLADLLTKALGRQQFEHLVSKLSIVNLHAPT</sequence>
<dbReference type="OrthoDB" id="1100300at2759"/>
<dbReference type="RefSeq" id="XP_056864137.1">
    <property type="nucleotide sequence ID" value="XM_057008157.1"/>
</dbReference>
<gene>
    <name evidence="2" type="primary">LOC130511250</name>
</gene>
<dbReference type="PANTHER" id="PTHR11439">
    <property type="entry name" value="GAG-POL-RELATED RETROTRANSPOSON"/>
    <property type="match status" value="1"/>
</dbReference>
<dbReference type="Proteomes" id="UP000504610">
    <property type="component" value="Chromosome 4"/>
</dbReference>
<organism evidence="1 2">
    <name type="scientific">Raphanus sativus</name>
    <name type="common">Radish</name>
    <name type="synonym">Raphanus raphanistrum var. sativus</name>
    <dbReference type="NCBI Taxonomy" id="3726"/>
    <lineage>
        <taxon>Eukaryota</taxon>
        <taxon>Viridiplantae</taxon>
        <taxon>Streptophyta</taxon>
        <taxon>Embryophyta</taxon>
        <taxon>Tracheophyta</taxon>
        <taxon>Spermatophyta</taxon>
        <taxon>Magnoliopsida</taxon>
        <taxon>eudicotyledons</taxon>
        <taxon>Gunneridae</taxon>
        <taxon>Pentapetalae</taxon>
        <taxon>rosids</taxon>
        <taxon>malvids</taxon>
        <taxon>Brassicales</taxon>
        <taxon>Brassicaceae</taxon>
        <taxon>Brassiceae</taxon>
        <taxon>Raphanus</taxon>
    </lineage>
</organism>
<dbReference type="PANTHER" id="PTHR11439:SF462">
    <property type="match status" value="1"/>
</dbReference>